<dbReference type="Pfam" id="PF19701">
    <property type="entry name" value="DUF6199"/>
    <property type="match status" value="1"/>
</dbReference>
<reference evidence="4 5" key="1">
    <citation type="submission" date="2016-05" db="EMBL/GenBank/DDBJ databases">
        <title>Microbial solvent formation.</title>
        <authorList>
            <person name="Poehlein A."/>
            <person name="Montoya Solano J.D."/>
            <person name="Flitsch S."/>
            <person name="Krabben P."/>
            <person name="Duerre P."/>
            <person name="Daniel R."/>
        </authorList>
    </citation>
    <scope>NUCLEOTIDE SEQUENCE [LARGE SCALE GENOMIC DNA]</scope>
    <source>
        <strain evidence="4 5">DSM 53</strain>
    </source>
</reference>
<protein>
    <recommendedName>
        <fullName evidence="2">DUF6199 domain-containing protein</fullName>
    </recommendedName>
</protein>
<dbReference type="EMBL" id="JABAGD010000042">
    <property type="protein sequence ID" value="NMF06863.1"/>
    <property type="molecule type" value="Genomic_DNA"/>
</dbReference>
<organism evidence="4 5">
    <name type="scientific">Clostridium beijerinckii</name>
    <name type="common">Clostridium MP</name>
    <dbReference type="NCBI Taxonomy" id="1520"/>
    <lineage>
        <taxon>Bacteria</taxon>
        <taxon>Bacillati</taxon>
        <taxon>Bacillota</taxon>
        <taxon>Clostridia</taxon>
        <taxon>Eubacteriales</taxon>
        <taxon>Clostridiaceae</taxon>
        <taxon>Clostridium</taxon>
    </lineage>
</organism>
<feature type="transmembrane region" description="Helical" evidence="1">
    <location>
        <begin position="56"/>
        <end position="74"/>
    </location>
</feature>
<evidence type="ECO:0000259" key="2">
    <source>
        <dbReference type="Pfam" id="PF19701"/>
    </source>
</evidence>
<evidence type="ECO:0000313" key="5">
    <source>
        <dbReference type="Proteomes" id="UP000190973"/>
    </source>
</evidence>
<evidence type="ECO:0000256" key="1">
    <source>
        <dbReference type="SAM" id="Phobius"/>
    </source>
</evidence>
<reference evidence="3 6" key="2">
    <citation type="submission" date="2020-04" db="EMBL/GenBank/DDBJ databases">
        <authorList>
            <person name="Hitch T.C.A."/>
            <person name="Wylensek D."/>
            <person name="Clavel T."/>
        </authorList>
    </citation>
    <scope>NUCLEOTIDE SEQUENCE [LARGE SCALE GENOMIC DNA]</scope>
    <source>
        <strain evidence="3 6">WB01_NA02</strain>
    </source>
</reference>
<evidence type="ECO:0000313" key="4">
    <source>
        <dbReference type="EMBL" id="OOM59567.1"/>
    </source>
</evidence>
<comment type="caution">
    <text evidence="4">The sequence shown here is derived from an EMBL/GenBank/DDBJ whole genome shotgun (WGS) entry which is preliminary data.</text>
</comment>
<dbReference type="RefSeq" id="WP_077839792.1">
    <property type="nucleotide sequence ID" value="NZ_CP144906.1"/>
</dbReference>
<name>A0A1S8S294_CLOBE</name>
<accession>A0A1S8S294</accession>
<dbReference type="AlphaFoldDB" id="A0A1S8S294"/>
<dbReference type="InterPro" id="IPR045679">
    <property type="entry name" value="DUF6199"/>
</dbReference>
<keyword evidence="1" id="KW-1133">Transmembrane helix</keyword>
<evidence type="ECO:0000313" key="6">
    <source>
        <dbReference type="Proteomes" id="UP000587880"/>
    </source>
</evidence>
<feature type="domain" description="DUF6199" evidence="2">
    <location>
        <begin position="13"/>
        <end position="71"/>
    </location>
</feature>
<dbReference type="Proteomes" id="UP000190973">
    <property type="component" value="Unassembled WGS sequence"/>
</dbReference>
<sequence>MKFATIFIAVILFIPIACVMLYTIFYPRESALFGKKWQFKNENLEPSDEVIKYNRMVGIIGLVISILMLIFVIVKY</sequence>
<proteinExistence type="predicted"/>
<dbReference type="EMBL" id="LZZI01000071">
    <property type="protein sequence ID" value="OOM59567.1"/>
    <property type="molecule type" value="Genomic_DNA"/>
</dbReference>
<keyword evidence="1" id="KW-0472">Membrane</keyword>
<gene>
    <name evidence="4" type="ORF">CLBCK_33980</name>
    <name evidence="3" type="ORF">HF849_19380</name>
</gene>
<keyword evidence="1" id="KW-0812">Transmembrane</keyword>
<dbReference type="Proteomes" id="UP000587880">
    <property type="component" value="Unassembled WGS sequence"/>
</dbReference>
<evidence type="ECO:0000313" key="3">
    <source>
        <dbReference type="EMBL" id="NMF06863.1"/>
    </source>
</evidence>
<feature type="transmembrane region" description="Helical" evidence="1">
    <location>
        <begin position="6"/>
        <end position="26"/>
    </location>
</feature>